<dbReference type="Proteomes" id="UP000015105">
    <property type="component" value="Chromosome 7D"/>
</dbReference>
<name>A0A453RIM8_AEGTS</name>
<feature type="region of interest" description="Disordered" evidence="1">
    <location>
        <begin position="68"/>
        <end position="100"/>
    </location>
</feature>
<reference evidence="3" key="2">
    <citation type="journal article" date="2017" name="Nat. Plants">
        <title>The Aegilops tauschii genome reveals multiple impacts of transposons.</title>
        <authorList>
            <person name="Zhao G."/>
            <person name="Zou C."/>
            <person name="Li K."/>
            <person name="Wang K."/>
            <person name="Li T."/>
            <person name="Gao L."/>
            <person name="Zhang X."/>
            <person name="Wang H."/>
            <person name="Yang Z."/>
            <person name="Liu X."/>
            <person name="Jiang W."/>
            <person name="Mao L."/>
            <person name="Kong X."/>
            <person name="Jiao Y."/>
            <person name="Jia J."/>
        </authorList>
    </citation>
    <scope>NUCLEOTIDE SEQUENCE [LARGE SCALE GENOMIC DNA]</scope>
    <source>
        <strain evidence="3">cv. AL8/78</strain>
    </source>
</reference>
<reference evidence="3" key="1">
    <citation type="journal article" date="2014" name="Science">
        <title>Ancient hybridizations among the ancestral genomes of bread wheat.</title>
        <authorList>
            <consortium name="International Wheat Genome Sequencing Consortium,"/>
            <person name="Marcussen T."/>
            <person name="Sandve S.R."/>
            <person name="Heier L."/>
            <person name="Spannagl M."/>
            <person name="Pfeifer M."/>
            <person name="Jakobsen K.S."/>
            <person name="Wulff B.B."/>
            <person name="Steuernagel B."/>
            <person name="Mayer K.F."/>
            <person name="Olsen O.A."/>
        </authorList>
    </citation>
    <scope>NUCLEOTIDE SEQUENCE [LARGE SCALE GENOMIC DNA]</scope>
    <source>
        <strain evidence="3">cv. AL8/78</strain>
    </source>
</reference>
<dbReference type="Gramene" id="AET7Gv20593700.20">
    <property type="protein sequence ID" value="AET7Gv20593700.20"/>
    <property type="gene ID" value="AET7Gv20593700"/>
</dbReference>
<evidence type="ECO:0000313" key="3">
    <source>
        <dbReference type="Proteomes" id="UP000015105"/>
    </source>
</evidence>
<organism evidence="2 3">
    <name type="scientific">Aegilops tauschii subsp. strangulata</name>
    <name type="common">Goatgrass</name>
    <dbReference type="NCBI Taxonomy" id="200361"/>
    <lineage>
        <taxon>Eukaryota</taxon>
        <taxon>Viridiplantae</taxon>
        <taxon>Streptophyta</taxon>
        <taxon>Embryophyta</taxon>
        <taxon>Tracheophyta</taxon>
        <taxon>Spermatophyta</taxon>
        <taxon>Magnoliopsida</taxon>
        <taxon>Liliopsida</taxon>
        <taxon>Poales</taxon>
        <taxon>Poaceae</taxon>
        <taxon>BOP clade</taxon>
        <taxon>Pooideae</taxon>
        <taxon>Triticodae</taxon>
        <taxon>Triticeae</taxon>
        <taxon>Triticinae</taxon>
        <taxon>Aegilops</taxon>
    </lineage>
</organism>
<reference evidence="2" key="4">
    <citation type="submission" date="2019-03" db="UniProtKB">
        <authorList>
            <consortium name="EnsemblPlants"/>
        </authorList>
    </citation>
    <scope>IDENTIFICATION</scope>
</reference>
<evidence type="ECO:0000256" key="1">
    <source>
        <dbReference type="SAM" id="MobiDB-lite"/>
    </source>
</evidence>
<sequence>DEPLLTLWMQQKARFTSSSSGCFSVHLLPVVQMWRAGKFYYQSTPSSGALPLMERTMNQRRRIIGAPWPITATTAGRSTPPPQAVHRKNSDLDPAGSHQQRPFEHVVTLLLQRGSATALGGGQSLSSSFL</sequence>
<protein>
    <submittedName>
        <fullName evidence="2">Uncharacterized protein</fullName>
    </submittedName>
</protein>
<evidence type="ECO:0000313" key="2">
    <source>
        <dbReference type="EnsemblPlants" id="AET7Gv20593700.20"/>
    </source>
</evidence>
<dbReference type="EnsemblPlants" id="AET7Gv20593700.20">
    <property type="protein sequence ID" value="AET7Gv20593700.20"/>
    <property type="gene ID" value="AET7Gv20593700"/>
</dbReference>
<accession>A0A453RIM8</accession>
<keyword evidence="3" id="KW-1185">Reference proteome</keyword>
<reference evidence="2" key="5">
    <citation type="journal article" date="2021" name="G3 (Bethesda)">
        <title>Aegilops tauschii genome assembly Aet v5.0 features greater sequence contiguity and improved annotation.</title>
        <authorList>
            <person name="Wang L."/>
            <person name="Zhu T."/>
            <person name="Rodriguez J.C."/>
            <person name="Deal K.R."/>
            <person name="Dubcovsky J."/>
            <person name="McGuire P.E."/>
            <person name="Lux T."/>
            <person name="Spannagl M."/>
            <person name="Mayer K.F.X."/>
            <person name="Baldrich P."/>
            <person name="Meyers B.C."/>
            <person name="Huo N."/>
            <person name="Gu Y.Q."/>
            <person name="Zhou H."/>
            <person name="Devos K.M."/>
            <person name="Bennetzen J.L."/>
            <person name="Unver T."/>
            <person name="Budak H."/>
            <person name="Gulick P.J."/>
            <person name="Galiba G."/>
            <person name="Kalapos B."/>
            <person name="Nelson D.R."/>
            <person name="Li P."/>
            <person name="You F.M."/>
            <person name="Luo M.C."/>
            <person name="Dvorak J."/>
        </authorList>
    </citation>
    <scope>NUCLEOTIDE SEQUENCE [LARGE SCALE GENOMIC DNA]</scope>
    <source>
        <strain evidence="2">cv. AL8/78</strain>
    </source>
</reference>
<dbReference type="AlphaFoldDB" id="A0A453RIM8"/>
<reference evidence="2" key="3">
    <citation type="journal article" date="2017" name="Nature">
        <title>Genome sequence of the progenitor of the wheat D genome Aegilops tauschii.</title>
        <authorList>
            <person name="Luo M.C."/>
            <person name="Gu Y.Q."/>
            <person name="Puiu D."/>
            <person name="Wang H."/>
            <person name="Twardziok S.O."/>
            <person name="Deal K.R."/>
            <person name="Huo N."/>
            <person name="Zhu T."/>
            <person name="Wang L."/>
            <person name="Wang Y."/>
            <person name="McGuire P.E."/>
            <person name="Liu S."/>
            <person name="Long H."/>
            <person name="Ramasamy R.K."/>
            <person name="Rodriguez J.C."/>
            <person name="Van S.L."/>
            <person name="Yuan L."/>
            <person name="Wang Z."/>
            <person name="Xia Z."/>
            <person name="Xiao L."/>
            <person name="Anderson O.D."/>
            <person name="Ouyang S."/>
            <person name="Liang Y."/>
            <person name="Zimin A.V."/>
            <person name="Pertea G."/>
            <person name="Qi P."/>
            <person name="Bennetzen J.L."/>
            <person name="Dai X."/>
            <person name="Dawson M.W."/>
            <person name="Muller H.G."/>
            <person name="Kugler K."/>
            <person name="Rivarola-Duarte L."/>
            <person name="Spannagl M."/>
            <person name="Mayer K.F.X."/>
            <person name="Lu F.H."/>
            <person name="Bevan M.W."/>
            <person name="Leroy P."/>
            <person name="Li P."/>
            <person name="You F.M."/>
            <person name="Sun Q."/>
            <person name="Liu Z."/>
            <person name="Lyons E."/>
            <person name="Wicker T."/>
            <person name="Salzberg S.L."/>
            <person name="Devos K.M."/>
            <person name="Dvorak J."/>
        </authorList>
    </citation>
    <scope>NUCLEOTIDE SEQUENCE [LARGE SCALE GENOMIC DNA]</scope>
    <source>
        <strain evidence="2">cv. AL8/78</strain>
    </source>
</reference>
<proteinExistence type="predicted"/>